<name>E7G970_9FIRM</name>
<evidence type="ECO:0008006" key="3">
    <source>
        <dbReference type="Google" id="ProtNLM"/>
    </source>
</evidence>
<dbReference type="EMBL" id="ADKX01000024">
    <property type="protein sequence ID" value="EFW05360.1"/>
    <property type="molecule type" value="Genomic_DNA"/>
</dbReference>
<dbReference type="RefSeq" id="WP_008788424.1">
    <property type="nucleotide sequence ID" value="NZ_AKCB01000002.1"/>
</dbReference>
<dbReference type="AlphaFoldDB" id="E7G970"/>
<evidence type="ECO:0000313" key="2">
    <source>
        <dbReference type="Proteomes" id="UP000003157"/>
    </source>
</evidence>
<gene>
    <name evidence="1" type="ORF">HMPREF9488_01308</name>
</gene>
<keyword evidence="2" id="KW-1185">Reference proteome</keyword>
<sequence length="159" mass="18969">MRYSEEQLKTINNMKLYLKGMRELSREREYLLEEFNEEPAPHSPSFEETKGTSLSQITRMNDYTFKRELLSKKIQLLSDIINNFMIKTLLLPTRQRQILETYITTLTYKEMIDTLNDKYYISTSTYKRELPEICLSLSQYITSPLPSIDEINRKFLSEI</sequence>
<dbReference type="HOGENOM" id="CLU_1657858_0_0_9"/>
<reference evidence="1 2" key="1">
    <citation type="submission" date="2010-12" db="EMBL/GenBank/DDBJ databases">
        <title>The Genome Sequence of Coprobacillus sp. strain 29_1.</title>
        <authorList>
            <consortium name="The Broad Institute Genome Sequencing Platform"/>
            <person name="Earl A."/>
            <person name="Ward D."/>
            <person name="Feldgarden M."/>
            <person name="Gevers D."/>
            <person name="Daigneault M."/>
            <person name="Sibley C.D."/>
            <person name="White A."/>
            <person name="Strauss J."/>
            <person name="Allen-Vercoe E."/>
            <person name="Young S.K."/>
            <person name="Zeng Q."/>
            <person name="Gargeya S."/>
            <person name="Fitzgerald M."/>
            <person name="Haas B."/>
            <person name="Abouelleil A."/>
            <person name="Alvarado L."/>
            <person name="Arachchi H.M."/>
            <person name="Berlin A."/>
            <person name="Brown A."/>
            <person name="Chapman S.B."/>
            <person name="Chen Z."/>
            <person name="Dunbar C."/>
            <person name="Freedman E."/>
            <person name="Gearin G."/>
            <person name="Gellesch M."/>
            <person name="Goldberg J."/>
            <person name="Griggs A."/>
            <person name="Gujja S."/>
            <person name="Heilman E."/>
            <person name="Heiman D."/>
            <person name="Howarth C."/>
            <person name="Larson L."/>
            <person name="Lui A."/>
            <person name="MacDonald P.J.P."/>
            <person name="Mehta T."/>
            <person name="Montmayeur A."/>
            <person name="Murphy C."/>
            <person name="Neiman D."/>
            <person name="Pearson M."/>
            <person name="Priest M."/>
            <person name="Roberts A."/>
            <person name="Saif S."/>
            <person name="Shea T."/>
            <person name="Shenoy N."/>
            <person name="Sisk P."/>
            <person name="Stolte C."/>
            <person name="Sykes S."/>
            <person name="White J."/>
            <person name="Yandava C."/>
            <person name="Nusbaum C."/>
            <person name="Birren B."/>
        </authorList>
    </citation>
    <scope>NUCLEOTIDE SEQUENCE [LARGE SCALE GENOMIC DNA]</scope>
    <source>
        <strain evidence="1 2">29_1</strain>
    </source>
</reference>
<comment type="caution">
    <text evidence="1">The sequence shown here is derived from an EMBL/GenBank/DDBJ whole genome shotgun (WGS) entry which is preliminary data.</text>
</comment>
<dbReference type="OrthoDB" id="1653037at2"/>
<dbReference type="eggNOG" id="ENOG5033Y09">
    <property type="taxonomic scope" value="Bacteria"/>
</dbReference>
<accession>E7G970</accession>
<evidence type="ECO:0000313" key="1">
    <source>
        <dbReference type="EMBL" id="EFW05360.1"/>
    </source>
</evidence>
<protein>
    <recommendedName>
        <fullName evidence="3">Phage protein</fullName>
    </recommendedName>
</protein>
<dbReference type="GeneID" id="78230942"/>
<dbReference type="Proteomes" id="UP000003157">
    <property type="component" value="Unassembled WGS sequence"/>
</dbReference>
<proteinExistence type="predicted"/>
<dbReference type="STRING" id="100884.GCA_000269565_03151"/>
<organism evidence="1 2">
    <name type="scientific">Coprobacillus cateniformis</name>
    <dbReference type="NCBI Taxonomy" id="100884"/>
    <lineage>
        <taxon>Bacteria</taxon>
        <taxon>Bacillati</taxon>
        <taxon>Bacillota</taxon>
        <taxon>Erysipelotrichia</taxon>
        <taxon>Erysipelotrichales</taxon>
        <taxon>Coprobacillaceae</taxon>
        <taxon>Coprobacillus</taxon>
    </lineage>
</organism>